<dbReference type="Gene3D" id="2.60.120.10">
    <property type="entry name" value="Jelly Rolls"/>
    <property type="match status" value="1"/>
</dbReference>
<accession>A0A934K2M3</accession>
<dbReference type="Proteomes" id="UP000606991">
    <property type="component" value="Unassembled WGS sequence"/>
</dbReference>
<sequence length="153" mass="17102">MRSSGHSSSTSACGWVRTGQRVSDVVDSADVQAANTSRIDKPWGHELRWAITDRYLGKLIHVNRGQQLSLQYHVQKDESIYIASGLLDLVLEDHAGEVRVHRMTPGMSARVRPGRRHRFIAVEDTDLFEVSSPEIDDVVRLEDSYGREGTSSA</sequence>
<gene>
    <name evidence="3" type="ORF">DLM65_14840</name>
    <name evidence="2" type="ORF">JF886_12690</name>
</gene>
<accession>A0A2W5ZWR4</accession>
<protein>
    <submittedName>
        <fullName evidence="2 3">Cupin</fullName>
    </submittedName>
</protein>
<feature type="domain" description="Cupin type-2" evidence="1">
    <location>
        <begin position="60"/>
        <end position="126"/>
    </location>
</feature>
<dbReference type="EMBL" id="JAEKNS010000131">
    <property type="protein sequence ID" value="MBJ7595693.1"/>
    <property type="molecule type" value="Genomic_DNA"/>
</dbReference>
<dbReference type="AlphaFoldDB" id="A0A2W5ZWR4"/>
<evidence type="ECO:0000259" key="1">
    <source>
        <dbReference type="Pfam" id="PF07883"/>
    </source>
</evidence>
<dbReference type="SUPFAM" id="SSF51182">
    <property type="entry name" value="RmlC-like cupins"/>
    <property type="match status" value="1"/>
</dbReference>
<dbReference type="EMBL" id="QHBU01000282">
    <property type="protein sequence ID" value="PZR77778.1"/>
    <property type="molecule type" value="Genomic_DNA"/>
</dbReference>
<dbReference type="Pfam" id="PF07883">
    <property type="entry name" value="Cupin_2"/>
    <property type="match status" value="1"/>
</dbReference>
<evidence type="ECO:0000313" key="3">
    <source>
        <dbReference type="EMBL" id="PZR77778.1"/>
    </source>
</evidence>
<name>A0A2W5ZWR4_9BACT</name>
<reference evidence="3 4" key="1">
    <citation type="journal article" date="2017" name="Nature">
        <title>Atmospheric trace gases support primary production in Antarctic desert surface soil.</title>
        <authorList>
            <person name="Ji M."/>
            <person name="Greening C."/>
            <person name="Vanwonterghem I."/>
            <person name="Carere C.R."/>
            <person name="Bay S.K."/>
            <person name="Steen J.A."/>
            <person name="Montgomery K."/>
            <person name="Lines T."/>
            <person name="Beardall J."/>
            <person name="van Dorst J."/>
            <person name="Snape I."/>
            <person name="Stott M.B."/>
            <person name="Hugenholtz P."/>
            <person name="Ferrari B.C."/>
        </authorList>
    </citation>
    <scope>NUCLEOTIDE SEQUENCE [LARGE SCALE GENOMIC DNA]</scope>
    <source>
        <strain evidence="3">RRmetagenome_bin12</strain>
    </source>
</reference>
<dbReference type="InterPro" id="IPR013096">
    <property type="entry name" value="Cupin_2"/>
</dbReference>
<dbReference type="InterPro" id="IPR014710">
    <property type="entry name" value="RmlC-like_jellyroll"/>
</dbReference>
<evidence type="ECO:0000313" key="2">
    <source>
        <dbReference type="EMBL" id="MBJ7595693.1"/>
    </source>
</evidence>
<comment type="caution">
    <text evidence="3">The sequence shown here is derived from an EMBL/GenBank/DDBJ whole genome shotgun (WGS) entry which is preliminary data.</text>
</comment>
<evidence type="ECO:0000313" key="5">
    <source>
        <dbReference type="Proteomes" id="UP000606991"/>
    </source>
</evidence>
<proteinExistence type="predicted"/>
<dbReference type="Proteomes" id="UP000248724">
    <property type="component" value="Unassembled WGS sequence"/>
</dbReference>
<reference evidence="3" key="2">
    <citation type="submission" date="2018-05" db="EMBL/GenBank/DDBJ databases">
        <authorList>
            <person name="Ferrari B."/>
        </authorList>
    </citation>
    <scope>NUCLEOTIDE SEQUENCE</scope>
    <source>
        <strain evidence="3">RRmetagenome_bin12</strain>
    </source>
</reference>
<reference evidence="2 5" key="3">
    <citation type="submission" date="2020-10" db="EMBL/GenBank/DDBJ databases">
        <title>Ca. Dormibacterota MAGs.</title>
        <authorList>
            <person name="Montgomery K."/>
        </authorList>
    </citation>
    <scope>NUCLEOTIDE SEQUENCE [LARGE SCALE GENOMIC DNA]</scope>
    <source>
        <strain evidence="2">SC8812_S17_18</strain>
    </source>
</reference>
<dbReference type="InterPro" id="IPR011051">
    <property type="entry name" value="RmlC_Cupin_sf"/>
</dbReference>
<evidence type="ECO:0000313" key="4">
    <source>
        <dbReference type="Proteomes" id="UP000248724"/>
    </source>
</evidence>
<organism evidence="3 4">
    <name type="scientific">Candidatus Aeolococcus gillhamiae</name>
    <dbReference type="NCBI Taxonomy" id="3127015"/>
    <lineage>
        <taxon>Bacteria</taxon>
        <taxon>Bacillati</taxon>
        <taxon>Candidatus Dormiibacterota</taxon>
        <taxon>Candidatus Dormibacteria</taxon>
        <taxon>Candidatus Aeolococcales</taxon>
        <taxon>Candidatus Aeolococcaceae</taxon>
        <taxon>Candidatus Aeolococcus</taxon>
    </lineage>
</organism>